<feature type="region of interest" description="Disordered" evidence="1">
    <location>
        <begin position="1"/>
        <end position="40"/>
    </location>
</feature>
<reference evidence="2 3" key="1">
    <citation type="submission" date="2019-05" db="EMBL/GenBank/DDBJ databases">
        <title>Emergence of the Ug99 lineage of the wheat stem rust pathogen through somatic hybridization.</title>
        <authorList>
            <person name="Li F."/>
            <person name="Upadhyaya N.M."/>
            <person name="Sperschneider J."/>
            <person name="Matny O."/>
            <person name="Nguyen-Phuc H."/>
            <person name="Mago R."/>
            <person name="Raley C."/>
            <person name="Miller M.E."/>
            <person name="Silverstein K.A.T."/>
            <person name="Henningsen E."/>
            <person name="Hirsch C.D."/>
            <person name="Visser B."/>
            <person name="Pretorius Z.A."/>
            <person name="Steffenson B.J."/>
            <person name="Schwessinger B."/>
            <person name="Dodds P.N."/>
            <person name="Figueroa M."/>
        </authorList>
    </citation>
    <scope>NUCLEOTIDE SEQUENCE [LARGE SCALE GENOMIC DNA]</scope>
    <source>
        <strain evidence="2 3">Ug99</strain>
    </source>
</reference>
<organism evidence="2 3">
    <name type="scientific">Puccinia graminis f. sp. tritici</name>
    <dbReference type="NCBI Taxonomy" id="56615"/>
    <lineage>
        <taxon>Eukaryota</taxon>
        <taxon>Fungi</taxon>
        <taxon>Dikarya</taxon>
        <taxon>Basidiomycota</taxon>
        <taxon>Pucciniomycotina</taxon>
        <taxon>Pucciniomycetes</taxon>
        <taxon>Pucciniales</taxon>
        <taxon>Pucciniaceae</taxon>
        <taxon>Puccinia</taxon>
    </lineage>
</organism>
<name>A0A5B0R630_PUCGR</name>
<protein>
    <submittedName>
        <fullName evidence="2">Uncharacterized protein</fullName>
    </submittedName>
</protein>
<feature type="region of interest" description="Disordered" evidence="1">
    <location>
        <begin position="77"/>
        <end position="221"/>
    </location>
</feature>
<dbReference type="Proteomes" id="UP000325313">
    <property type="component" value="Unassembled WGS sequence"/>
</dbReference>
<feature type="compositionally biased region" description="Polar residues" evidence="1">
    <location>
        <begin position="28"/>
        <end position="40"/>
    </location>
</feature>
<dbReference type="EMBL" id="VDEP01000241">
    <property type="protein sequence ID" value="KAA1120828.1"/>
    <property type="molecule type" value="Genomic_DNA"/>
</dbReference>
<feature type="compositionally biased region" description="Polar residues" evidence="1">
    <location>
        <begin position="107"/>
        <end position="127"/>
    </location>
</feature>
<comment type="caution">
    <text evidence="2">The sequence shown here is derived from an EMBL/GenBank/DDBJ whole genome shotgun (WGS) entry which is preliminary data.</text>
</comment>
<accession>A0A5B0R630</accession>
<feature type="compositionally biased region" description="Low complexity" evidence="1">
    <location>
        <begin position="86"/>
        <end position="103"/>
    </location>
</feature>
<feature type="compositionally biased region" description="Basic and acidic residues" evidence="1">
    <location>
        <begin position="143"/>
        <end position="162"/>
    </location>
</feature>
<evidence type="ECO:0000313" key="2">
    <source>
        <dbReference type="EMBL" id="KAA1120828.1"/>
    </source>
</evidence>
<evidence type="ECO:0000256" key="1">
    <source>
        <dbReference type="SAM" id="MobiDB-lite"/>
    </source>
</evidence>
<proteinExistence type="predicted"/>
<evidence type="ECO:0000313" key="3">
    <source>
        <dbReference type="Proteomes" id="UP000325313"/>
    </source>
</evidence>
<dbReference type="AlphaFoldDB" id="A0A5B0R630"/>
<feature type="compositionally biased region" description="Basic and acidic residues" evidence="1">
    <location>
        <begin position="182"/>
        <end position="193"/>
    </location>
</feature>
<gene>
    <name evidence="2" type="ORF">PGTUg99_023743</name>
</gene>
<sequence length="229" mass="24541">MTGCLCHSSKLTTTSPPKPASEPPGDNANASRAHNQPVTCTSAPFDTPIFGRNVPGCWPVATGKQPYASTPATVYSTPIGHSQAEPRTTSATIPPTASSSIPRGSLLPTTVSTGDYSSELRSANSSRPELRAPTAPPPSTATKLERIWEELETPPRSDEQITRSRGLSHASREDSGQSVQDARQRESERKGEKTTSSARRTPSAEPPVEPPHSIDLENLSNPILFFKFQ</sequence>